<keyword evidence="2" id="KW-1185">Reference proteome</keyword>
<evidence type="ECO:0000313" key="2">
    <source>
        <dbReference type="Proteomes" id="UP001597176"/>
    </source>
</evidence>
<evidence type="ECO:0008006" key="3">
    <source>
        <dbReference type="Google" id="ProtNLM"/>
    </source>
</evidence>
<reference evidence="2" key="1">
    <citation type="journal article" date="2019" name="Int. J. Syst. Evol. Microbiol.">
        <title>The Global Catalogue of Microorganisms (GCM) 10K type strain sequencing project: providing services to taxonomists for standard genome sequencing and annotation.</title>
        <authorList>
            <consortium name="The Broad Institute Genomics Platform"/>
            <consortium name="The Broad Institute Genome Sequencing Center for Infectious Disease"/>
            <person name="Wu L."/>
            <person name="Ma J."/>
        </authorList>
    </citation>
    <scope>NUCLEOTIDE SEQUENCE [LARGE SCALE GENOMIC DNA]</scope>
    <source>
        <strain evidence="2">CCUG 56108</strain>
    </source>
</reference>
<comment type="caution">
    <text evidence="1">The sequence shown here is derived from an EMBL/GenBank/DDBJ whole genome shotgun (WGS) entry which is preliminary data.</text>
</comment>
<name>A0ABW3WZQ2_9HYPH</name>
<evidence type="ECO:0000313" key="1">
    <source>
        <dbReference type="EMBL" id="MFD1301723.1"/>
    </source>
</evidence>
<dbReference type="RefSeq" id="WP_238208082.1">
    <property type="nucleotide sequence ID" value="NZ_JBHTND010000010.1"/>
</dbReference>
<gene>
    <name evidence="1" type="ORF">ACFQ4G_09015</name>
</gene>
<sequence>MTMLVGGLTPAFAMDFTAGVVMSKMKPEERYPFIAGVVEGLAYGRFVHDEKKTEGMGCVYDWFYKEPKTVDVIYAAFGKFPDHLPGAVIAALVKRKCGE</sequence>
<proteinExistence type="predicted"/>
<accession>A0ABW3WZQ2</accession>
<dbReference type="EMBL" id="JBHTND010000010">
    <property type="protein sequence ID" value="MFD1301723.1"/>
    <property type="molecule type" value="Genomic_DNA"/>
</dbReference>
<protein>
    <recommendedName>
        <fullName evidence="3">Rap1a immunity protein domain-containing protein</fullName>
    </recommendedName>
</protein>
<dbReference type="Proteomes" id="UP001597176">
    <property type="component" value="Unassembled WGS sequence"/>
</dbReference>
<organism evidence="1 2">
    <name type="scientific">Methylobacterium marchantiae</name>
    <dbReference type="NCBI Taxonomy" id="600331"/>
    <lineage>
        <taxon>Bacteria</taxon>
        <taxon>Pseudomonadati</taxon>
        <taxon>Pseudomonadota</taxon>
        <taxon>Alphaproteobacteria</taxon>
        <taxon>Hyphomicrobiales</taxon>
        <taxon>Methylobacteriaceae</taxon>
        <taxon>Methylobacterium</taxon>
    </lineage>
</organism>